<gene>
    <name evidence="2" type="ORF">FISHEDRAFT_59972</name>
</gene>
<keyword evidence="1" id="KW-0472">Membrane</keyword>
<reference evidence="2 3" key="1">
    <citation type="journal article" date="2015" name="Fungal Genet. Biol.">
        <title>Evolution of novel wood decay mechanisms in Agaricales revealed by the genome sequences of Fistulina hepatica and Cylindrobasidium torrendii.</title>
        <authorList>
            <person name="Floudas D."/>
            <person name="Held B.W."/>
            <person name="Riley R."/>
            <person name="Nagy L.G."/>
            <person name="Koehler G."/>
            <person name="Ransdell A.S."/>
            <person name="Younus H."/>
            <person name="Chow J."/>
            <person name="Chiniquy J."/>
            <person name="Lipzen A."/>
            <person name="Tritt A."/>
            <person name="Sun H."/>
            <person name="Haridas S."/>
            <person name="LaButti K."/>
            <person name="Ohm R.A."/>
            <person name="Kues U."/>
            <person name="Blanchette R.A."/>
            <person name="Grigoriev I.V."/>
            <person name="Minto R.E."/>
            <person name="Hibbett D.S."/>
        </authorList>
    </citation>
    <scope>NUCLEOTIDE SEQUENCE [LARGE SCALE GENOMIC DNA]</scope>
    <source>
        <strain evidence="2 3">ATCC 64428</strain>
    </source>
</reference>
<feature type="transmembrane region" description="Helical" evidence="1">
    <location>
        <begin position="81"/>
        <end position="98"/>
    </location>
</feature>
<dbReference type="AlphaFoldDB" id="A0A0D7A8A7"/>
<organism evidence="2 3">
    <name type="scientific">Fistulina hepatica ATCC 64428</name>
    <dbReference type="NCBI Taxonomy" id="1128425"/>
    <lineage>
        <taxon>Eukaryota</taxon>
        <taxon>Fungi</taxon>
        <taxon>Dikarya</taxon>
        <taxon>Basidiomycota</taxon>
        <taxon>Agaricomycotina</taxon>
        <taxon>Agaricomycetes</taxon>
        <taxon>Agaricomycetidae</taxon>
        <taxon>Agaricales</taxon>
        <taxon>Fistulinaceae</taxon>
        <taxon>Fistulina</taxon>
    </lineage>
</organism>
<evidence type="ECO:0000256" key="1">
    <source>
        <dbReference type="SAM" id="Phobius"/>
    </source>
</evidence>
<sequence length="126" mass="14603">MDARVRTSQEMRTCVHMLARRTLTTVQTATYARLNFAGDAYSWLPSPNPNTHSAFGLFKLLLWSTPDATGKLFRMRTHVSYRYILFCLLLYAFLLPRARAQTSDAPQYTCYYLPLGHAAYVWTEPW</sequence>
<dbReference type="Proteomes" id="UP000054144">
    <property type="component" value="Unassembled WGS sequence"/>
</dbReference>
<keyword evidence="1" id="KW-1133">Transmembrane helix</keyword>
<dbReference type="EMBL" id="KN882019">
    <property type="protein sequence ID" value="KIY46955.1"/>
    <property type="molecule type" value="Genomic_DNA"/>
</dbReference>
<accession>A0A0D7A8A7</accession>
<proteinExistence type="predicted"/>
<keyword evidence="3" id="KW-1185">Reference proteome</keyword>
<evidence type="ECO:0000313" key="2">
    <source>
        <dbReference type="EMBL" id="KIY46955.1"/>
    </source>
</evidence>
<evidence type="ECO:0000313" key="3">
    <source>
        <dbReference type="Proteomes" id="UP000054144"/>
    </source>
</evidence>
<keyword evidence="1" id="KW-0812">Transmembrane</keyword>
<protein>
    <submittedName>
        <fullName evidence="2">Uncharacterized protein</fullName>
    </submittedName>
</protein>
<name>A0A0D7A8A7_9AGAR</name>